<dbReference type="OrthoDB" id="10260017at2759"/>
<keyword evidence="2" id="KW-0808">Transferase</keyword>
<dbReference type="InterPro" id="IPR001447">
    <property type="entry name" value="Arylamine_N-AcTrfase"/>
</dbReference>
<sequence length="325" mass="37108">MASAYTPGQISDFLNYINIPSKFHLENNPPRDFAFLKALHIHMISTVPYENLSLHYNYDHTIRIDPPHLFQKVVDDDRGRGGYCMEVSIFFNHILRGLGFQAYTAGVRIRLREGGVPAGPFVGWRHIVNIVTLEDGSRYMLDVGFGGDGATKPLPLTSGHSVHNLGTQEIRLIHDHIPNQTYRTETNKLWIYQYRNGSDLPWNSFYAFPELEFFETDFHIINWYTGASPESFQVSTPLIVKFLRRKKDGGDEEEVEEEEEIYGKRMLVYGTVKENLGGKTKVIQECKSEEERVKALEDHFGIKLSEDEISGIIGHSTELKGPKEA</sequence>
<dbReference type="Proteomes" id="UP000799770">
    <property type="component" value="Unassembled WGS sequence"/>
</dbReference>
<dbReference type="SUPFAM" id="SSF54001">
    <property type="entry name" value="Cysteine proteinases"/>
    <property type="match status" value="1"/>
</dbReference>
<reference evidence="2" key="1">
    <citation type="journal article" date="2020" name="Stud. Mycol.">
        <title>101 Dothideomycetes genomes: a test case for predicting lifestyles and emergence of pathogens.</title>
        <authorList>
            <person name="Haridas S."/>
            <person name="Albert R."/>
            <person name="Binder M."/>
            <person name="Bloem J."/>
            <person name="Labutti K."/>
            <person name="Salamov A."/>
            <person name="Andreopoulos B."/>
            <person name="Baker S."/>
            <person name="Barry K."/>
            <person name="Bills G."/>
            <person name="Bluhm B."/>
            <person name="Cannon C."/>
            <person name="Castanera R."/>
            <person name="Culley D."/>
            <person name="Daum C."/>
            <person name="Ezra D."/>
            <person name="Gonzalez J."/>
            <person name="Henrissat B."/>
            <person name="Kuo A."/>
            <person name="Liang C."/>
            <person name="Lipzen A."/>
            <person name="Lutzoni F."/>
            <person name="Magnuson J."/>
            <person name="Mondo S."/>
            <person name="Nolan M."/>
            <person name="Ohm R."/>
            <person name="Pangilinan J."/>
            <person name="Park H.-J."/>
            <person name="Ramirez L."/>
            <person name="Alfaro M."/>
            <person name="Sun H."/>
            <person name="Tritt A."/>
            <person name="Yoshinaga Y."/>
            <person name="Zwiers L.-H."/>
            <person name="Turgeon B."/>
            <person name="Goodwin S."/>
            <person name="Spatafora J."/>
            <person name="Crous P."/>
            <person name="Grigoriev I."/>
        </authorList>
    </citation>
    <scope>NUCLEOTIDE SEQUENCE</scope>
    <source>
        <strain evidence="2">CBS 627.86</strain>
    </source>
</reference>
<protein>
    <submittedName>
        <fullName evidence="2">Arylamine N-acetyltransferase 2</fullName>
    </submittedName>
</protein>
<dbReference type="PANTHER" id="PTHR11786:SF0">
    <property type="entry name" value="ARYLAMINE N-ACETYLTRANSFERASE 4-RELATED"/>
    <property type="match status" value="1"/>
</dbReference>
<dbReference type="Gene3D" id="3.30.2140.20">
    <property type="match status" value="1"/>
</dbReference>
<evidence type="ECO:0000313" key="3">
    <source>
        <dbReference type="Proteomes" id="UP000799770"/>
    </source>
</evidence>
<dbReference type="InterPro" id="IPR038765">
    <property type="entry name" value="Papain-like_cys_pep_sf"/>
</dbReference>
<keyword evidence="3" id="KW-1185">Reference proteome</keyword>
<gene>
    <name evidence="2" type="ORF">BDV96DRAFT_579782</name>
</gene>
<evidence type="ECO:0000256" key="1">
    <source>
        <dbReference type="ARBA" id="ARBA00006547"/>
    </source>
</evidence>
<proteinExistence type="inferred from homology"/>
<dbReference type="AlphaFoldDB" id="A0A6A5Z0Z6"/>
<accession>A0A6A5Z0Z6</accession>
<dbReference type="PANTHER" id="PTHR11786">
    <property type="entry name" value="N-HYDROXYARYLAMINE O-ACETYLTRANSFERASE"/>
    <property type="match status" value="1"/>
</dbReference>
<organism evidence="2 3">
    <name type="scientific">Lophiotrema nucula</name>
    <dbReference type="NCBI Taxonomy" id="690887"/>
    <lineage>
        <taxon>Eukaryota</taxon>
        <taxon>Fungi</taxon>
        <taxon>Dikarya</taxon>
        <taxon>Ascomycota</taxon>
        <taxon>Pezizomycotina</taxon>
        <taxon>Dothideomycetes</taxon>
        <taxon>Pleosporomycetidae</taxon>
        <taxon>Pleosporales</taxon>
        <taxon>Lophiotremataceae</taxon>
        <taxon>Lophiotrema</taxon>
    </lineage>
</organism>
<evidence type="ECO:0000313" key="2">
    <source>
        <dbReference type="EMBL" id="KAF2113129.1"/>
    </source>
</evidence>
<dbReference type="EMBL" id="ML977329">
    <property type="protein sequence ID" value="KAF2113129.1"/>
    <property type="molecule type" value="Genomic_DNA"/>
</dbReference>
<dbReference type="GO" id="GO:0016407">
    <property type="term" value="F:acetyltransferase activity"/>
    <property type="evidence" value="ECO:0007669"/>
    <property type="project" value="InterPro"/>
</dbReference>
<name>A0A6A5Z0Z6_9PLEO</name>
<dbReference type="InterPro" id="IPR053710">
    <property type="entry name" value="Arylamine_NAT_domain_sf"/>
</dbReference>
<dbReference type="Pfam" id="PF00797">
    <property type="entry name" value="Acetyltransf_2"/>
    <property type="match status" value="1"/>
</dbReference>
<comment type="similarity">
    <text evidence="1">Belongs to the arylamine N-acetyltransferase family.</text>
</comment>